<comment type="caution">
    <text evidence="3">The sequence shown here is derived from an EMBL/GenBank/DDBJ whole genome shotgun (WGS) entry which is preliminary data.</text>
</comment>
<dbReference type="GO" id="GO:0005829">
    <property type="term" value="C:cytosol"/>
    <property type="evidence" value="ECO:0007669"/>
    <property type="project" value="TreeGrafter"/>
</dbReference>
<organism evidence="3 4">
    <name type="scientific">Skermanella aerolata</name>
    <dbReference type="NCBI Taxonomy" id="393310"/>
    <lineage>
        <taxon>Bacteria</taxon>
        <taxon>Pseudomonadati</taxon>
        <taxon>Pseudomonadota</taxon>
        <taxon>Alphaproteobacteria</taxon>
        <taxon>Rhodospirillales</taxon>
        <taxon>Azospirillaceae</taxon>
        <taxon>Skermanella</taxon>
    </lineage>
</organism>
<keyword evidence="1" id="KW-0238">DNA-binding</keyword>
<dbReference type="InterPro" id="IPR001387">
    <property type="entry name" value="Cro/C1-type_HTH"/>
</dbReference>
<dbReference type="GO" id="GO:0003677">
    <property type="term" value="F:DNA binding"/>
    <property type="evidence" value="ECO:0007669"/>
    <property type="project" value="UniProtKB-KW"/>
</dbReference>
<dbReference type="Gene3D" id="1.10.260.40">
    <property type="entry name" value="lambda repressor-like DNA-binding domains"/>
    <property type="match status" value="1"/>
</dbReference>
<keyword evidence="4" id="KW-1185">Reference proteome</keyword>
<dbReference type="Proteomes" id="UP000321523">
    <property type="component" value="Unassembled WGS sequence"/>
</dbReference>
<dbReference type="EMBL" id="BJYZ01000020">
    <property type="protein sequence ID" value="GEO40158.1"/>
    <property type="molecule type" value="Genomic_DNA"/>
</dbReference>
<dbReference type="Pfam" id="PF01381">
    <property type="entry name" value="HTH_3"/>
    <property type="match status" value="1"/>
</dbReference>
<dbReference type="SUPFAM" id="SSF47413">
    <property type="entry name" value="lambda repressor-like DNA-binding domains"/>
    <property type="match status" value="1"/>
</dbReference>
<dbReference type="AlphaFoldDB" id="A0A512DUK5"/>
<dbReference type="OrthoDB" id="407979at2"/>
<evidence type="ECO:0000313" key="4">
    <source>
        <dbReference type="Proteomes" id="UP000321523"/>
    </source>
</evidence>
<dbReference type="CDD" id="cd00093">
    <property type="entry name" value="HTH_XRE"/>
    <property type="match status" value="1"/>
</dbReference>
<dbReference type="SMART" id="SM00530">
    <property type="entry name" value="HTH_XRE"/>
    <property type="match status" value="1"/>
</dbReference>
<dbReference type="RefSeq" id="WP_044429672.1">
    <property type="nucleotide sequence ID" value="NZ_BJYZ01000020.1"/>
</dbReference>
<accession>A0A512DUK5</accession>
<dbReference type="InterPro" id="IPR010982">
    <property type="entry name" value="Lambda_DNA-bd_dom_sf"/>
</dbReference>
<evidence type="ECO:0000259" key="2">
    <source>
        <dbReference type="PROSITE" id="PS50943"/>
    </source>
</evidence>
<evidence type="ECO:0000313" key="3">
    <source>
        <dbReference type="EMBL" id="GEO40158.1"/>
    </source>
</evidence>
<gene>
    <name evidence="3" type="ORF">SAE02_43060</name>
</gene>
<dbReference type="GO" id="GO:0003700">
    <property type="term" value="F:DNA-binding transcription factor activity"/>
    <property type="evidence" value="ECO:0007669"/>
    <property type="project" value="TreeGrafter"/>
</dbReference>
<sequence>MVREDEYLRLRAAEEDLEDVRLYDEAKAKPSEFIPLELTERMLNGENPIRVYREYRSFTQDQLGAQAGISKPFLSQIENGIRTPSLDTLKRLAEALRVDMDDLV</sequence>
<protein>
    <recommendedName>
        <fullName evidence="2">HTH cro/C1-type domain-containing protein</fullName>
    </recommendedName>
</protein>
<dbReference type="PANTHER" id="PTHR46797:SF1">
    <property type="entry name" value="METHYLPHOSPHONATE SYNTHASE"/>
    <property type="match status" value="1"/>
</dbReference>
<evidence type="ECO:0000256" key="1">
    <source>
        <dbReference type="ARBA" id="ARBA00023125"/>
    </source>
</evidence>
<name>A0A512DUK5_9PROT</name>
<proteinExistence type="predicted"/>
<reference evidence="3 4" key="1">
    <citation type="submission" date="2019-07" db="EMBL/GenBank/DDBJ databases">
        <title>Whole genome shotgun sequence of Skermanella aerolata NBRC 106429.</title>
        <authorList>
            <person name="Hosoyama A."/>
            <person name="Uohara A."/>
            <person name="Ohji S."/>
            <person name="Ichikawa N."/>
        </authorList>
    </citation>
    <scope>NUCLEOTIDE SEQUENCE [LARGE SCALE GENOMIC DNA]</scope>
    <source>
        <strain evidence="3 4">NBRC 106429</strain>
    </source>
</reference>
<dbReference type="InterPro" id="IPR050807">
    <property type="entry name" value="TransReg_Diox_bact_type"/>
</dbReference>
<dbReference type="PANTHER" id="PTHR46797">
    <property type="entry name" value="HTH-TYPE TRANSCRIPTIONAL REGULATOR"/>
    <property type="match status" value="1"/>
</dbReference>
<dbReference type="PROSITE" id="PS50943">
    <property type="entry name" value="HTH_CROC1"/>
    <property type="match status" value="1"/>
</dbReference>
<feature type="domain" description="HTH cro/C1-type" evidence="2">
    <location>
        <begin position="49"/>
        <end position="103"/>
    </location>
</feature>